<name>A0A839EDG9_9MICO</name>
<proteinExistence type="predicted"/>
<organism evidence="1 2">
    <name type="scientific">Microcella alkalica</name>
    <dbReference type="NCBI Taxonomy" id="355930"/>
    <lineage>
        <taxon>Bacteria</taxon>
        <taxon>Bacillati</taxon>
        <taxon>Actinomycetota</taxon>
        <taxon>Actinomycetes</taxon>
        <taxon>Micrococcales</taxon>
        <taxon>Microbacteriaceae</taxon>
        <taxon>Microcella</taxon>
    </lineage>
</organism>
<evidence type="ECO:0000313" key="2">
    <source>
        <dbReference type="Proteomes" id="UP000585905"/>
    </source>
</evidence>
<dbReference type="AlphaFoldDB" id="A0A839EDG9"/>
<dbReference type="EMBL" id="JACGWX010000005">
    <property type="protein sequence ID" value="MBA8848482.1"/>
    <property type="molecule type" value="Genomic_DNA"/>
</dbReference>
<sequence>MGAIGYVVHYFGNRYIAETEMALLFHRRVRALIEAGEGELVPLRHVEGIDLLWIAAEVPCRLEEITVPPGADREKARARWGLRCHKSLTVAPTSRFSGPVPRRSAGS</sequence>
<evidence type="ECO:0000313" key="1">
    <source>
        <dbReference type="EMBL" id="MBA8848482.1"/>
    </source>
</evidence>
<reference evidence="1 2" key="1">
    <citation type="submission" date="2020-07" db="EMBL/GenBank/DDBJ databases">
        <title>Sequencing the genomes of 1000 actinobacteria strains.</title>
        <authorList>
            <person name="Klenk H.-P."/>
        </authorList>
    </citation>
    <scope>NUCLEOTIDE SEQUENCE [LARGE SCALE GENOMIC DNA]</scope>
    <source>
        <strain evidence="1 2">DSM 19663</strain>
    </source>
</reference>
<dbReference type="Proteomes" id="UP000585905">
    <property type="component" value="Unassembled WGS sequence"/>
</dbReference>
<keyword evidence="2" id="KW-1185">Reference proteome</keyword>
<protein>
    <submittedName>
        <fullName evidence="1">Uncharacterized protein</fullName>
    </submittedName>
</protein>
<comment type="caution">
    <text evidence="1">The sequence shown here is derived from an EMBL/GenBank/DDBJ whole genome shotgun (WGS) entry which is preliminary data.</text>
</comment>
<accession>A0A839EDG9</accession>
<gene>
    <name evidence="1" type="ORF">FHX53_002086</name>
</gene>
<dbReference type="RefSeq" id="WP_182491273.1">
    <property type="nucleotide sequence ID" value="NZ_BAAAOV010000006.1"/>
</dbReference>